<accession>A0A645GMZ8</accession>
<comment type="caution">
    <text evidence="1">The sequence shown here is derived from an EMBL/GenBank/DDBJ whole genome shotgun (WGS) entry which is preliminary data.</text>
</comment>
<gene>
    <name evidence="1" type="ORF">SDC9_172722</name>
</gene>
<name>A0A645GMZ8_9ZZZZ</name>
<dbReference type="AlphaFoldDB" id="A0A645GMZ8"/>
<sequence length="82" mass="9225">MEDGTYLKLDNITLGYTFPLKQNKMIQSLRVYATGQNLLTVTSYSGQDPEVNTTSVWDSGIDYPDFYPTVASFMLGFNITLN</sequence>
<proteinExistence type="predicted"/>
<evidence type="ECO:0000313" key="1">
    <source>
        <dbReference type="EMBL" id="MPN25314.1"/>
    </source>
</evidence>
<organism evidence="1">
    <name type="scientific">bioreactor metagenome</name>
    <dbReference type="NCBI Taxonomy" id="1076179"/>
    <lineage>
        <taxon>unclassified sequences</taxon>
        <taxon>metagenomes</taxon>
        <taxon>ecological metagenomes</taxon>
    </lineage>
</organism>
<protein>
    <submittedName>
        <fullName evidence="1">Uncharacterized protein</fullName>
    </submittedName>
</protein>
<dbReference type="EMBL" id="VSSQ01074445">
    <property type="protein sequence ID" value="MPN25314.1"/>
    <property type="molecule type" value="Genomic_DNA"/>
</dbReference>
<reference evidence="1" key="1">
    <citation type="submission" date="2019-08" db="EMBL/GenBank/DDBJ databases">
        <authorList>
            <person name="Kucharzyk K."/>
            <person name="Murdoch R.W."/>
            <person name="Higgins S."/>
            <person name="Loffler F."/>
        </authorList>
    </citation>
    <scope>NUCLEOTIDE SEQUENCE</scope>
</reference>